<dbReference type="AlphaFoldDB" id="A0A922MM91"/>
<comment type="caution">
    <text evidence="2">The sequence shown here is derived from an EMBL/GenBank/DDBJ whole genome shotgun (WGS) entry which is preliminary data.</text>
</comment>
<evidence type="ECO:0000313" key="3">
    <source>
        <dbReference type="Proteomes" id="UP000814243"/>
    </source>
</evidence>
<dbReference type="EMBL" id="JACEFF010000321">
    <property type="protein sequence ID" value="KAH9639641.1"/>
    <property type="molecule type" value="Genomic_DNA"/>
</dbReference>
<name>A0A922MM91_SPOEX</name>
<dbReference type="Proteomes" id="UP000814243">
    <property type="component" value="Unassembled WGS sequence"/>
</dbReference>
<feature type="region of interest" description="Disordered" evidence="1">
    <location>
        <begin position="54"/>
        <end position="88"/>
    </location>
</feature>
<sequence>MDREASPYIRRWRAPVKPRCNQSRSPVGRTRYDTPPCFEFAAPIFKILPEAYNTASRPNGKSDSPQPHLCRDENASNDIILGGQTSID</sequence>
<feature type="compositionally biased region" description="Polar residues" evidence="1">
    <location>
        <begin position="54"/>
        <end position="65"/>
    </location>
</feature>
<reference evidence="2" key="1">
    <citation type="journal article" date="2021" name="G3 (Bethesda)">
        <title>Genome and transcriptome analysis of the beet armyworm Spodoptera exigua reveals targets for pest control. .</title>
        <authorList>
            <person name="Simon S."/>
            <person name="Breeschoten T."/>
            <person name="Jansen H.J."/>
            <person name="Dirks R.P."/>
            <person name="Schranz M.E."/>
            <person name="Ros V.I.D."/>
        </authorList>
    </citation>
    <scope>NUCLEOTIDE SEQUENCE</scope>
    <source>
        <strain evidence="2">TB_SE_WUR_2020</strain>
    </source>
</reference>
<proteinExistence type="predicted"/>
<organism evidence="2 3">
    <name type="scientific">Spodoptera exigua</name>
    <name type="common">Beet armyworm</name>
    <name type="synonym">Noctua fulgens</name>
    <dbReference type="NCBI Taxonomy" id="7107"/>
    <lineage>
        <taxon>Eukaryota</taxon>
        <taxon>Metazoa</taxon>
        <taxon>Ecdysozoa</taxon>
        <taxon>Arthropoda</taxon>
        <taxon>Hexapoda</taxon>
        <taxon>Insecta</taxon>
        <taxon>Pterygota</taxon>
        <taxon>Neoptera</taxon>
        <taxon>Endopterygota</taxon>
        <taxon>Lepidoptera</taxon>
        <taxon>Glossata</taxon>
        <taxon>Ditrysia</taxon>
        <taxon>Noctuoidea</taxon>
        <taxon>Noctuidae</taxon>
        <taxon>Amphipyrinae</taxon>
        <taxon>Spodoptera</taxon>
    </lineage>
</organism>
<accession>A0A922MM91</accession>
<evidence type="ECO:0000256" key="1">
    <source>
        <dbReference type="SAM" id="MobiDB-lite"/>
    </source>
</evidence>
<protein>
    <submittedName>
        <fullName evidence="2">Uncharacterized protein</fullName>
    </submittedName>
</protein>
<gene>
    <name evidence="2" type="ORF">HF086_009094</name>
</gene>
<evidence type="ECO:0000313" key="2">
    <source>
        <dbReference type="EMBL" id="KAH9639641.1"/>
    </source>
</evidence>